<name>A0A553H034_9PSED</name>
<dbReference type="PROSITE" id="PS51273">
    <property type="entry name" value="GATASE_TYPE_1"/>
    <property type="match status" value="1"/>
</dbReference>
<dbReference type="GO" id="GO:0005829">
    <property type="term" value="C:cytosol"/>
    <property type="evidence" value="ECO:0007669"/>
    <property type="project" value="TreeGrafter"/>
</dbReference>
<accession>A0A553H034</accession>
<dbReference type="GO" id="GO:0016740">
    <property type="term" value="F:transferase activity"/>
    <property type="evidence" value="ECO:0007669"/>
    <property type="project" value="UniProtKB-KW"/>
</dbReference>
<gene>
    <name evidence="2" type="ORF">FM069_08345</name>
</gene>
<dbReference type="RefSeq" id="WP_143487838.1">
    <property type="nucleotide sequence ID" value="NZ_VJOY01000005.1"/>
</dbReference>
<dbReference type="InterPro" id="IPR044992">
    <property type="entry name" value="ChyE-like"/>
</dbReference>
<dbReference type="InterPro" id="IPR017926">
    <property type="entry name" value="GATASE"/>
</dbReference>
<dbReference type="OrthoDB" id="9813383at2"/>
<dbReference type="SUPFAM" id="SSF52317">
    <property type="entry name" value="Class I glutamine amidotransferase-like"/>
    <property type="match status" value="1"/>
</dbReference>
<comment type="caution">
    <text evidence="2">The sequence shown here is derived from an EMBL/GenBank/DDBJ whole genome shotgun (WGS) entry which is preliminary data.</text>
</comment>
<evidence type="ECO:0000313" key="2">
    <source>
        <dbReference type="EMBL" id="TRX75102.1"/>
    </source>
</evidence>
<reference evidence="2 3" key="1">
    <citation type="submission" date="2019-07" db="EMBL/GenBank/DDBJ databases">
        <title>Pseudomonas mangiferae sp. nov., isolated from bark of mango tree in Thailand.</title>
        <authorList>
            <person name="Srisuk N."/>
            <person name="Anurat P."/>
        </authorList>
    </citation>
    <scope>NUCLEOTIDE SEQUENCE [LARGE SCALE GENOMIC DNA]</scope>
    <source>
        <strain evidence="2 3">DMKU_BBB3-04</strain>
    </source>
</reference>
<dbReference type="PANTHER" id="PTHR42695:SF5">
    <property type="entry name" value="GLUTAMINE AMIDOTRANSFERASE YLR126C-RELATED"/>
    <property type="match status" value="1"/>
</dbReference>
<keyword evidence="2" id="KW-0808">Transferase</keyword>
<organism evidence="2 3">
    <name type="scientific">Pseudomonas mangiferae</name>
    <dbReference type="NCBI Taxonomy" id="2593654"/>
    <lineage>
        <taxon>Bacteria</taxon>
        <taxon>Pseudomonadati</taxon>
        <taxon>Pseudomonadota</taxon>
        <taxon>Gammaproteobacteria</taxon>
        <taxon>Pseudomonadales</taxon>
        <taxon>Pseudomonadaceae</taxon>
        <taxon>Pseudomonas</taxon>
    </lineage>
</organism>
<proteinExistence type="predicted"/>
<dbReference type="AlphaFoldDB" id="A0A553H034"/>
<protein>
    <submittedName>
        <fullName evidence="2">Type 1 glutamine amidotransferase</fullName>
    </submittedName>
</protein>
<dbReference type="PANTHER" id="PTHR42695">
    <property type="entry name" value="GLUTAMINE AMIDOTRANSFERASE YLR126C-RELATED"/>
    <property type="match status" value="1"/>
</dbReference>
<dbReference type="Pfam" id="PF00117">
    <property type="entry name" value="GATase"/>
    <property type="match status" value="1"/>
</dbReference>
<dbReference type="FunFam" id="3.40.50.880:FF:000033">
    <property type="entry name" value="Glutamine amidotransferase class-I"/>
    <property type="match status" value="1"/>
</dbReference>
<dbReference type="Proteomes" id="UP000315235">
    <property type="component" value="Unassembled WGS sequence"/>
</dbReference>
<sequence length="235" mass="26085">MRAAILQHVPFEGPGRIAQWLELRPVQARIHPLYEDPTLPALDDFDLLIVLGGPMSVHDETGHPWMSAEKRLIHQALMSRKRVLGICLGGQLLAEALGARVMANPQAEIGWWPLEKHADSEASPLGRMLPQRLMAMHWHGETFERPAHAIPLFRSAACENQGFVWHERAVALQCHLESTPESLDALLDACPDDLQRPGAVQDRAGIRDGFPQCSAMAPTLFRLLDYLTGPHASLT</sequence>
<evidence type="ECO:0000259" key="1">
    <source>
        <dbReference type="Pfam" id="PF00117"/>
    </source>
</evidence>
<dbReference type="InterPro" id="IPR029062">
    <property type="entry name" value="Class_I_gatase-like"/>
</dbReference>
<keyword evidence="2" id="KW-0315">Glutamine amidotransferase</keyword>
<dbReference type="Gene3D" id="3.40.50.880">
    <property type="match status" value="1"/>
</dbReference>
<dbReference type="EMBL" id="VJOY01000005">
    <property type="protein sequence ID" value="TRX75102.1"/>
    <property type="molecule type" value="Genomic_DNA"/>
</dbReference>
<dbReference type="CDD" id="cd01741">
    <property type="entry name" value="GATase1_1"/>
    <property type="match status" value="1"/>
</dbReference>
<feature type="domain" description="Glutamine amidotransferase" evidence="1">
    <location>
        <begin position="24"/>
        <end position="183"/>
    </location>
</feature>
<evidence type="ECO:0000313" key="3">
    <source>
        <dbReference type="Proteomes" id="UP000315235"/>
    </source>
</evidence>
<keyword evidence="3" id="KW-1185">Reference proteome</keyword>